<organism evidence="2 3">
    <name type="scientific">Coccidioides immitis H538.4</name>
    <dbReference type="NCBI Taxonomy" id="396776"/>
    <lineage>
        <taxon>Eukaryota</taxon>
        <taxon>Fungi</taxon>
        <taxon>Dikarya</taxon>
        <taxon>Ascomycota</taxon>
        <taxon>Pezizomycotina</taxon>
        <taxon>Eurotiomycetes</taxon>
        <taxon>Eurotiomycetidae</taxon>
        <taxon>Onygenales</taxon>
        <taxon>Onygenaceae</taxon>
        <taxon>Coccidioides</taxon>
    </lineage>
</organism>
<dbReference type="VEuPathDB" id="FungiDB:CIHG_06507"/>
<dbReference type="EMBL" id="DS017007">
    <property type="protein sequence ID" value="KMU88840.1"/>
    <property type="molecule type" value="Genomic_DNA"/>
</dbReference>
<accession>A0A0J8RUJ2</accession>
<dbReference type="AlphaFoldDB" id="A0A0J8RUJ2"/>
<name>A0A0J8RUJ2_COCIT</name>
<dbReference type="InterPro" id="IPR022025">
    <property type="entry name" value="Amidoligase_2"/>
</dbReference>
<dbReference type="STRING" id="396776.A0A0J8RUJ2"/>
<feature type="region of interest" description="Disordered" evidence="1">
    <location>
        <begin position="1"/>
        <end position="37"/>
    </location>
</feature>
<sequence length="305" mass="34373">MASRKQAPAPPPPPPPPPAPRQQLGKQPAVPKEPQYPIGSFGIGVETQFLLASRDPKENKATTIREFSRMVASMYNSYLASSAPKQHPGMHNAIDELYLGPRFAEWSLDSDSTIDIPDKNQAPWALESISPIFRAHSNSPWRSHIRFMWSFLSAKFNVTANSSCGTHVHLSLAGGYSLEGLKKVCQSIIHFEPAFEALLPQDRLSNEYARSNWLDDANFAHRNLSRRQSIALIGQASNMRDLVLLMNPNHDKMFGWNFLYLLNTPHGTIEFRPGAASTSVDDVFMWIELHIFRSRRIGVWRSEHS</sequence>
<dbReference type="PANTHER" id="PTHR36847:SF1">
    <property type="entry name" value="AMIDOLIGASE ENZYME"/>
    <property type="match status" value="1"/>
</dbReference>
<dbReference type="Proteomes" id="UP000054563">
    <property type="component" value="Unassembled WGS sequence"/>
</dbReference>
<proteinExistence type="predicted"/>
<dbReference type="eggNOG" id="ENOG502SUNA">
    <property type="taxonomic scope" value="Eukaryota"/>
</dbReference>
<feature type="compositionally biased region" description="Pro residues" evidence="1">
    <location>
        <begin position="8"/>
        <end position="20"/>
    </location>
</feature>
<evidence type="ECO:0000313" key="2">
    <source>
        <dbReference type="EMBL" id="KMU88840.1"/>
    </source>
</evidence>
<evidence type="ECO:0000313" key="3">
    <source>
        <dbReference type="Proteomes" id="UP000054563"/>
    </source>
</evidence>
<evidence type="ECO:0000256" key="1">
    <source>
        <dbReference type="SAM" id="MobiDB-lite"/>
    </source>
</evidence>
<dbReference type="Pfam" id="PF12224">
    <property type="entry name" value="Amidoligase_2"/>
    <property type="match status" value="1"/>
</dbReference>
<dbReference type="PANTHER" id="PTHR36847">
    <property type="entry name" value="AMIDOLIGASE ENZYME"/>
    <property type="match status" value="1"/>
</dbReference>
<evidence type="ECO:0008006" key="4">
    <source>
        <dbReference type="Google" id="ProtNLM"/>
    </source>
</evidence>
<reference evidence="3" key="1">
    <citation type="journal article" date="2010" name="Genome Res.">
        <title>Population genomic sequencing of Coccidioides fungi reveals recent hybridization and transposon control.</title>
        <authorList>
            <person name="Neafsey D.E."/>
            <person name="Barker B.M."/>
            <person name="Sharpton T.J."/>
            <person name="Stajich J.E."/>
            <person name="Park D.J."/>
            <person name="Whiston E."/>
            <person name="Hung C.-Y."/>
            <person name="McMahan C."/>
            <person name="White J."/>
            <person name="Sykes S."/>
            <person name="Heiman D."/>
            <person name="Young S."/>
            <person name="Zeng Q."/>
            <person name="Abouelleil A."/>
            <person name="Aftuck L."/>
            <person name="Bessette D."/>
            <person name="Brown A."/>
            <person name="FitzGerald M."/>
            <person name="Lui A."/>
            <person name="Macdonald J.P."/>
            <person name="Priest M."/>
            <person name="Orbach M.J."/>
            <person name="Galgiani J.N."/>
            <person name="Kirkland T.N."/>
            <person name="Cole G.T."/>
            <person name="Birren B.W."/>
            <person name="Henn M.R."/>
            <person name="Taylor J.W."/>
            <person name="Rounsley S.D."/>
        </authorList>
    </citation>
    <scope>NUCLEOTIDE SEQUENCE [LARGE SCALE GENOMIC DNA]</scope>
    <source>
        <strain evidence="3">H538.4</strain>
    </source>
</reference>
<dbReference type="OrthoDB" id="5291055at2759"/>
<protein>
    <recommendedName>
        <fullName evidence="4">Amidoligase enzyme</fullName>
    </recommendedName>
</protein>
<gene>
    <name evidence="2" type="ORF">CIHG_06507</name>
</gene>